<dbReference type="GO" id="GO:0008408">
    <property type="term" value="F:3'-5' exonuclease activity"/>
    <property type="evidence" value="ECO:0007669"/>
    <property type="project" value="InterPro"/>
</dbReference>
<keyword evidence="13" id="KW-1185">Reference proteome</keyword>
<proteinExistence type="predicted"/>
<dbReference type="GO" id="GO:0005634">
    <property type="term" value="C:nucleus"/>
    <property type="evidence" value="ECO:0007669"/>
    <property type="project" value="UniProtKB-SubCell"/>
</dbReference>
<keyword evidence="2" id="KW-0540">Nuclease</keyword>
<keyword evidence="4" id="KW-0378">Hydrolase</keyword>
<dbReference type="InterPro" id="IPR051132">
    <property type="entry name" value="3-5_Exonuclease_domain"/>
</dbReference>
<dbReference type="STRING" id="1764295.A0A5B8MJ89"/>
<dbReference type="InterPro" id="IPR012337">
    <property type="entry name" value="RNaseH-like_sf"/>
</dbReference>
<evidence type="ECO:0000256" key="5">
    <source>
        <dbReference type="ARBA" id="ARBA00022839"/>
    </source>
</evidence>
<evidence type="ECO:0000256" key="10">
    <source>
        <dbReference type="SAM" id="MobiDB-lite"/>
    </source>
</evidence>
<dbReference type="CDD" id="cd06141">
    <property type="entry name" value="WRN_exo"/>
    <property type="match status" value="1"/>
</dbReference>
<dbReference type="GO" id="GO:0003676">
    <property type="term" value="F:nucleic acid binding"/>
    <property type="evidence" value="ECO:0007669"/>
    <property type="project" value="InterPro"/>
</dbReference>
<dbReference type="PANTHER" id="PTHR13620:SF109">
    <property type="entry name" value="3'-5' EXONUCLEASE"/>
    <property type="match status" value="1"/>
</dbReference>
<name>A0A5B8MJ89_9CHLO</name>
<sequence length="251" mass="28531">MAVTRAQSKASPLKRRQSPRGRALPSTISKKKKAIPKLLSFKGRYLYLKTRDEVEAACKKLLESAVTELGFDMEWRVLFKKGPENIGKTALLQFCFTVEELGSLADLPWRYVDEEVECKSSKGVFLCFLLHIHHSGLSENLVRILTSDQINKYGVNIGSDVIKLAKDTGVRISNAIDVCHLASQNARIVKRYGNNKLRFSLNDLSMFFLNMRMDKDARVRLGNWEREDLDYCKIKYACSDAYASLKVARSI</sequence>
<dbReference type="SUPFAM" id="SSF53098">
    <property type="entry name" value="Ribonuclease H-like"/>
    <property type="match status" value="1"/>
</dbReference>
<dbReference type="InterPro" id="IPR002562">
    <property type="entry name" value="3'-5'_exonuclease_dom"/>
</dbReference>
<organism evidence="12 13">
    <name type="scientific">Chloropicon primus</name>
    <dbReference type="NCBI Taxonomy" id="1764295"/>
    <lineage>
        <taxon>Eukaryota</taxon>
        <taxon>Viridiplantae</taxon>
        <taxon>Chlorophyta</taxon>
        <taxon>Chloropicophyceae</taxon>
        <taxon>Chloropicales</taxon>
        <taxon>Chloropicaceae</taxon>
        <taxon>Chloropicon</taxon>
    </lineage>
</organism>
<accession>A0A5B8MJ89</accession>
<keyword evidence="3" id="KW-0479">Metal-binding</keyword>
<evidence type="ECO:0000256" key="2">
    <source>
        <dbReference type="ARBA" id="ARBA00022722"/>
    </source>
</evidence>
<reference evidence="12 13" key="1">
    <citation type="submission" date="2018-07" db="EMBL/GenBank/DDBJ databases">
        <title>The complete nuclear genome of the prasinophyte Chloropicon primus (CCMP1205).</title>
        <authorList>
            <person name="Pombert J.-F."/>
            <person name="Otis C."/>
            <person name="Turmel M."/>
            <person name="Lemieux C."/>
        </authorList>
    </citation>
    <scope>NUCLEOTIDE SEQUENCE [LARGE SCALE GENOMIC DNA]</scope>
    <source>
        <strain evidence="12 13">CCMP1205</strain>
    </source>
</reference>
<evidence type="ECO:0000256" key="3">
    <source>
        <dbReference type="ARBA" id="ARBA00022723"/>
    </source>
</evidence>
<dbReference type="InterPro" id="IPR036397">
    <property type="entry name" value="RNaseH_sf"/>
</dbReference>
<dbReference type="Pfam" id="PF01612">
    <property type="entry name" value="DNA_pol_A_exo1"/>
    <property type="match status" value="1"/>
</dbReference>
<dbReference type="AlphaFoldDB" id="A0A5B8MJ89"/>
<gene>
    <name evidence="12" type="ORF">A3770_04p30740</name>
</gene>
<evidence type="ECO:0000256" key="1">
    <source>
        <dbReference type="ARBA" id="ARBA00004123"/>
    </source>
</evidence>
<evidence type="ECO:0000313" key="12">
    <source>
        <dbReference type="EMBL" id="QDZ20556.1"/>
    </source>
</evidence>
<dbReference type="GO" id="GO:0006139">
    <property type="term" value="P:nucleobase-containing compound metabolic process"/>
    <property type="evidence" value="ECO:0007669"/>
    <property type="project" value="InterPro"/>
</dbReference>
<evidence type="ECO:0000313" key="13">
    <source>
        <dbReference type="Proteomes" id="UP000316726"/>
    </source>
</evidence>
<feature type="compositionally biased region" description="Polar residues" evidence="10">
    <location>
        <begin position="1"/>
        <end position="10"/>
    </location>
</feature>
<dbReference type="EMBL" id="CP031037">
    <property type="protein sequence ID" value="QDZ20556.1"/>
    <property type="molecule type" value="Genomic_DNA"/>
</dbReference>
<dbReference type="Gene3D" id="3.30.420.10">
    <property type="entry name" value="Ribonuclease H-like superfamily/Ribonuclease H"/>
    <property type="match status" value="1"/>
</dbReference>
<feature type="domain" description="3'-5' exonuclease" evidence="11">
    <location>
        <begin position="47"/>
        <end position="249"/>
    </location>
</feature>
<feature type="region of interest" description="Disordered" evidence="10">
    <location>
        <begin position="1"/>
        <end position="26"/>
    </location>
</feature>
<keyword evidence="5" id="KW-0269">Exonuclease</keyword>
<evidence type="ECO:0000256" key="9">
    <source>
        <dbReference type="ARBA" id="ARBA00042761"/>
    </source>
</evidence>
<evidence type="ECO:0000256" key="4">
    <source>
        <dbReference type="ARBA" id="ARBA00022801"/>
    </source>
</evidence>
<dbReference type="PANTHER" id="PTHR13620">
    <property type="entry name" value="3-5 EXONUCLEASE"/>
    <property type="match status" value="1"/>
</dbReference>
<dbReference type="OrthoDB" id="1920326at2759"/>
<dbReference type="GO" id="GO:0046872">
    <property type="term" value="F:metal ion binding"/>
    <property type="evidence" value="ECO:0007669"/>
    <property type="project" value="UniProtKB-KW"/>
</dbReference>
<dbReference type="Proteomes" id="UP000316726">
    <property type="component" value="Chromosome 4"/>
</dbReference>
<evidence type="ECO:0000256" key="8">
    <source>
        <dbReference type="ARBA" id="ARBA00040531"/>
    </source>
</evidence>
<keyword evidence="7" id="KW-0539">Nucleus</keyword>
<evidence type="ECO:0000259" key="11">
    <source>
        <dbReference type="Pfam" id="PF01612"/>
    </source>
</evidence>
<protein>
    <recommendedName>
        <fullName evidence="8">3'-5' exonuclease</fullName>
    </recommendedName>
    <alternativeName>
        <fullName evidence="9">Werner Syndrome-like exonuclease</fullName>
    </alternativeName>
</protein>
<comment type="subcellular location">
    <subcellularLocation>
        <location evidence="1">Nucleus</location>
    </subcellularLocation>
</comment>
<keyword evidence="6" id="KW-0460">Magnesium</keyword>
<evidence type="ECO:0000256" key="6">
    <source>
        <dbReference type="ARBA" id="ARBA00022842"/>
    </source>
</evidence>
<evidence type="ECO:0000256" key="7">
    <source>
        <dbReference type="ARBA" id="ARBA00023242"/>
    </source>
</evidence>